<accession>A0ABS6TH15</accession>
<name>A0ABS6TH15_9ENTE</name>
<keyword evidence="2" id="KW-1185">Reference proteome</keyword>
<comment type="caution">
    <text evidence="1">The sequence shown here is derived from an EMBL/GenBank/DDBJ whole genome shotgun (WGS) entry which is preliminary data.</text>
</comment>
<evidence type="ECO:0000313" key="1">
    <source>
        <dbReference type="EMBL" id="MBV7392236.1"/>
    </source>
</evidence>
<dbReference type="Pfam" id="PF08877">
    <property type="entry name" value="MepB-like"/>
    <property type="match status" value="1"/>
</dbReference>
<proteinExistence type="predicted"/>
<reference evidence="1 2" key="1">
    <citation type="submission" date="2021-06" db="EMBL/GenBank/DDBJ databases">
        <title>Enterococcus alishanensis sp. nov., a novel lactic acid bacterium isolated from fresh coffee beans.</title>
        <authorList>
            <person name="Chen Y.-S."/>
        </authorList>
    </citation>
    <scope>NUCLEOTIDE SEQUENCE [LARGE SCALE GENOMIC DNA]</scope>
    <source>
        <strain evidence="1 2">ALS3</strain>
    </source>
</reference>
<dbReference type="Proteomes" id="UP000774130">
    <property type="component" value="Unassembled WGS sequence"/>
</dbReference>
<sequence>MREVGNLNNSLCYISQLTSRTLQNIKFEHQNKDYEGSTFSIRNFTFRCRLGKLTPKKKGYFVAFWEKDSVGNNQAFSFQNYPNKLIVVIIDDSLSGQFVFPKEILLKKNILKSPGSKGKMAMRVYPDWETDLNTSATKTQNWQSKYFIDTSSIIDSEKLNTLYYE</sequence>
<dbReference type="EMBL" id="JAHUZB010000009">
    <property type="protein sequence ID" value="MBV7392236.1"/>
    <property type="molecule type" value="Genomic_DNA"/>
</dbReference>
<evidence type="ECO:0000313" key="2">
    <source>
        <dbReference type="Proteomes" id="UP000774130"/>
    </source>
</evidence>
<organism evidence="1 2">
    <name type="scientific">Enterococcus alishanensis</name>
    <dbReference type="NCBI Taxonomy" id="1303817"/>
    <lineage>
        <taxon>Bacteria</taxon>
        <taxon>Bacillati</taxon>
        <taxon>Bacillota</taxon>
        <taxon>Bacilli</taxon>
        <taxon>Lactobacillales</taxon>
        <taxon>Enterococcaceae</taxon>
        <taxon>Enterococcus</taxon>
    </lineage>
</organism>
<dbReference type="PIRSF" id="PIRSF032285">
    <property type="entry name" value="UCP032285"/>
    <property type="match status" value="1"/>
</dbReference>
<gene>
    <name evidence="1" type="ORF">KUA55_16255</name>
</gene>
<protein>
    <submittedName>
        <fullName evidence="1">MepB family protein</fullName>
    </submittedName>
</protein>
<dbReference type="InterPro" id="IPR011235">
    <property type="entry name" value="MepB-like"/>
</dbReference>